<gene>
    <name evidence="1" type="ORF">ACFOUW_12530</name>
</gene>
<evidence type="ECO:0000313" key="1">
    <source>
        <dbReference type="EMBL" id="MFC3761665.1"/>
    </source>
</evidence>
<organism evidence="1 2">
    <name type="scientific">Tenggerimyces flavus</name>
    <dbReference type="NCBI Taxonomy" id="1708749"/>
    <lineage>
        <taxon>Bacteria</taxon>
        <taxon>Bacillati</taxon>
        <taxon>Actinomycetota</taxon>
        <taxon>Actinomycetes</taxon>
        <taxon>Propionibacteriales</taxon>
        <taxon>Nocardioidaceae</taxon>
        <taxon>Tenggerimyces</taxon>
    </lineage>
</organism>
<dbReference type="RefSeq" id="WP_205114264.1">
    <property type="nucleotide sequence ID" value="NZ_JAFBCM010000001.1"/>
</dbReference>
<comment type="caution">
    <text evidence="1">The sequence shown here is derived from an EMBL/GenBank/DDBJ whole genome shotgun (WGS) entry which is preliminary data.</text>
</comment>
<keyword evidence="2" id="KW-1185">Reference proteome</keyword>
<protein>
    <submittedName>
        <fullName evidence="1">Uncharacterized protein</fullName>
    </submittedName>
</protein>
<accession>A0ABV7YCD4</accession>
<sequence length="54" mass="6131">MYSQLTQDLARTRINDRVQAAKSANLARRILGWRRVTNSVGGRTPISHREPQLA</sequence>
<name>A0ABV7YCD4_9ACTN</name>
<dbReference type="Proteomes" id="UP001595699">
    <property type="component" value="Unassembled WGS sequence"/>
</dbReference>
<reference evidence="2" key="1">
    <citation type="journal article" date="2019" name="Int. J. Syst. Evol. Microbiol.">
        <title>The Global Catalogue of Microorganisms (GCM) 10K type strain sequencing project: providing services to taxonomists for standard genome sequencing and annotation.</title>
        <authorList>
            <consortium name="The Broad Institute Genomics Platform"/>
            <consortium name="The Broad Institute Genome Sequencing Center for Infectious Disease"/>
            <person name="Wu L."/>
            <person name="Ma J."/>
        </authorList>
    </citation>
    <scope>NUCLEOTIDE SEQUENCE [LARGE SCALE GENOMIC DNA]</scope>
    <source>
        <strain evidence="2">CGMCC 4.7241</strain>
    </source>
</reference>
<proteinExistence type="predicted"/>
<dbReference type="EMBL" id="JBHRZH010000009">
    <property type="protein sequence ID" value="MFC3761665.1"/>
    <property type="molecule type" value="Genomic_DNA"/>
</dbReference>
<evidence type="ECO:0000313" key="2">
    <source>
        <dbReference type="Proteomes" id="UP001595699"/>
    </source>
</evidence>